<dbReference type="InterPro" id="IPR011199">
    <property type="entry name" value="Bacillithiol_biosynth_BshC"/>
</dbReference>
<dbReference type="HAMAP" id="MF_01867">
    <property type="entry name" value="BshC"/>
    <property type="match status" value="1"/>
</dbReference>
<accession>A0A848M1H4</accession>
<dbReference type="EMBL" id="JABBPN010000002">
    <property type="protein sequence ID" value="NMO94788.1"/>
    <property type="molecule type" value="Genomic_DNA"/>
</dbReference>
<comment type="similarity">
    <text evidence="2">Belongs to the BshC family.</text>
</comment>
<evidence type="ECO:0000313" key="5">
    <source>
        <dbReference type="EMBL" id="NMO94788.1"/>
    </source>
</evidence>
<dbReference type="Proteomes" id="UP000565468">
    <property type="component" value="Unassembled WGS sequence"/>
</dbReference>
<dbReference type="InterPro" id="IPR055399">
    <property type="entry name" value="CC_BshC"/>
</dbReference>
<feature type="domain" description="Bacillithiol biosynthesis BshC C-terminal coiled-coil" evidence="4">
    <location>
        <begin position="388"/>
        <end position="544"/>
    </location>
</feature>
<evidence type="ECO:0000259" key="4">
    <source>
        <dbReference type="Pfam" id="PF24850"/>
    </source>
</evidence>
<sequence>MNIIPEPLSGGSRLSYDYINHYEQVGDFYGGSHRDPKSWKQRVDWLDQNGHRAVNRQALADCLRSYNERHHNRHEAVHKSIALLEREDALVIVGGQQSGLFTGPMLVAYKAMTIIQAAREAEARLGRPVVPVFWIAGEDHDWDEVNHTFLPAQDEGPVKIKMNAADSSRTSVSYTPVNAEQWETALGEMQNLLEDSPHKKELMSLLRQTSLESSDLSEAFARLMGECFGRYGLILMDSADPQLRALEKPVFEQMIRENEKLTAAYIKAASELKERDYELQAEVNEDGLNLFYLHEGKRLLLFKDQGRFSDRKGLVSMTEEELLAELAAHPEKFSNNVLTRPLMQDAVLPVLGAVLGQGEIAYWSITRYAFKELDLQMPLILPRMSFSLVDSAVPKVMDKYGLTLQDVLQGLEDKRSQWLAEQDHLDLDQRFLDMKDAFSALYAPLIQDLGELQPGLQRLGDTNRQKILEQMDFLLQKTKSSLEQQHSASLRQWDRLQAELAPMNRPQERVYNLFYFVNRYGPSFLDRLMDIAYDDSGVHRVIYL</sequence>
<dbReference type="Pfam" id="PF10079">
    <property type="entry name" value="Rossmann-like_BshC"/>
    <property type="match status" value="1"/>
</dbReference>
<dbReference type="InterPro" id="IPR055398">
    <property type="entry name" value="Rossmann-like_BshC"/>
</dbReference>
<keyword evidence="1 2" id="KW-0436">Ligase</keyword>
<dbReference type="GO" id="GO:0016874">
    <property type="term" value="F:ligase activity"/>
    <property type="evidence" value="ECO:0007669"/>
    <property type="project" value="UniProtKB-UniRule"/>
</dbReference>
<dbReference type="RefSeq" id="WP_169503480.1">
    <property type="nucleotide sequence ID" value="NZ_JABBPN010000002.1"/>
</dbReference>
<dbReference type="PIRSF" id="PIRSF012535">
    <property type="entry name" value="UCP012535"/>
    <property type="match status" value="1"/>
</dbReference>
<evidence type="ECO:0000259" key="3">
    <source>
        <dbReference type="Pfam" id="PF10079"/>
    </source>
</evidence>
<feature type="domain" description="Bacillithiol biosynthesis BshC N-terminal Rossmann-like" evidence="3">
    <location>
        <begin position="11"/>
        <end position="384"/>
    </location>
</feature>
<keyword evidence="6" id="KW-1185">Reference proteome</keyword>
<proteinExistence type="inferred from homology"/>
<evidence type="ECO:0000256" key="2">
    <source>
        <dbReference type="HAMAP-Rule" id="MF_01867"/>
    </source>
</evidence>
<gene>
    <name evidence="2 5" type="primary">bshC</name>
    <name evidence="5" type="ORF">HII30_03165</name>
</gene>
<organism evidence="5 6">
    <name type="scientific">Paenibacillus lemnae</name>
    <dbReference type="NCBI Taxonomy" id="1330551"/>
    <lineage>
        <taxon>Bacteria</taxon>
        <taxon>Bacillati</taxon>
        <taxon>Bacillota</taxon>
        <taxon>Bacilli</taxon>
        <taxon>Bacillales</taxon>
        <taxon>Paenibacillaceae</taxon>
        <taxon>Paenibacillus</taxon>
    </lineage>
</organism>
<dbReference type="NCBIfam" id="TIGR03998">
    <property type="entry name" value="thiol_BshC"/>
    <property type="match status" value="1"/>
</dbReference>
<evidence type="ECO:0000256" key="1">
    <source>
        <dbReference type="ARBA" id="ARBA00022598"/>
    </source>
</evidence>
<dbReference type="Pfam" id="PF24850">
    <property type="entry name" value="CC_BshC"/>
    <property type="match status" value="1"/>
</dbReference>
<dbReference type="AlphaFoldDB" id="A0A848M1H4"/>
<protein>
    <recommendedName>
        <fullName evidence="2">Putative cysteine ligase BshC</fullName>
        <ecNumber evidence="2">6.-.-.-</ecNumber>
    </recommendedName>
</protein>
<comment type="function">
    <text evidence="2">Involved in bacillithiol (BSH) biosynthesis. May catalyze the last step of the pathway, the addition of cysteine to glucosamine malate (GlcN-Mal) to generate BSH.</text>
</comment>
<evidence type="ECO:0000313" key="6">
    <source>
        <dbReference type="Proteomes" id="UP000565468"/>
    </source>
</evidence>
<comment type="caution">
    <text evidence="5">The sequence shown here is derived from an EMBL/GenBank/DDBJ whole genome shotgun (WGS) entry which is preliminary data.</text>
</comment>
<dbReference type="EC" id="6.-.-.-" evidence="2"/>
<reference evidence="5 6" key="1">
    <citation type="submission" date="2020-04" db="EMBL/GenBank/DDBJ databases">
        <title>Paenibacillus algicola sp. nov., a novel marine bacterium producing alginate lyase.</title>
        <authorList>
            <person name="Huang H."/>
        </authorList>
    </citation>
    <scope>NUCLEOTIDE SEQUENCE [LARGE SCALE GENOMIC DNA]</scope>
    <source>
        <strain evidence="5 6">L7-75</strain>
    </source>
</reference>
<name>A0A848M1H4_PAELE</name>